<evidence type="ECO:0000256" key="4">
    <source>
        <dbReference type="ARBA" id="ARBA00022801"/>
    </source>
</evidence>
<dbReference type="Gene3D" id="2.60.40.10">
    <property type="entry name" value="Immunoglobulins"/>
    <property type="match status" value="1"/>
</dbReference>
<evidence type="ECO:0000313" key="12">
    <source>
        <dbReference type="EMBL" id="GAA2118435.1"/>
    </source>
</evidence>
<organism evidence="12 13">
    <name type="scientific">Actinomadura napierensis</name>
    <dbReference type="NCBI Taxonomy" id="267854"/>
    <lineage>
        <taxon>Bacteria</taxon>
        <taxon>Bacillati</taxon>
        <taxon>Actinomycetota</taxon>
        <taxon>Actinomycetes</taxon>
        <taxon>Streptosporangiales</taxon>
        <taxon>Thermomonosporaceae</taxon>
        <taxon>Actinomadura</taxon>
    </lineage>
</organism>
<comment type="catalytic activity">
    <reaction evidence="1">
        <text>Hydrolysis of terminal, non-reducing beta-D-mannose residues in beta-D-mannosides.</text>
        <dbReference type="EC" id="3.2.1.25"/>
    </reaction>
</comment>
<protein>
    <recommendedName>
        <fullName evidence="7">Beta-mannosidase B</fullName>
        <ecNumber evidence="3">3.2.1.25</ecNumber>
    </recommendedName>
    <alternativeName>
        <fullName evidence="8">Mannanase B</fullName>
    </alternativeName>
</protein>
<comment type="caution">
    <text evidence="12">The sequence shown here is derived from an EMBL/GenBank/DDBJ whole genome shotgun (WGS) entry which is preliminary data.</text>
</comment>
<dbReference type="Pfam" id="PF00703">
    <property type="entry name" value="Glyco_hydro_2"/>
    <property type="match status" value="1"/>
</dbReference>
<comment type="pathway">
    <text evidence="2">Glycan metabolism; N-glycan degradation.</text>
</comment>
<dbReference type="InterPro" id="IPR041447">
    <property type="entry name" value="Mannosidase_ig"/>
</dbReference>
<evidence type="ECO:0000256" key="3">
    <source>
        <dbReference type="ARBA" id="ARBA00012754"/>
    </source>
</evidence>
<dbReference type="InterPro" id="IPR008979">
    <property type="entry name" value="Galactose-bd-like_sf"/>
</dbReference>
<feature type="domain" description="Beta-mannosidase-like galactose-binding" evidence="11">
    <location>
        <begin position="31"/>
        <end position="214"/>
    </location>
</feature>
<dbReference type="InterPro" id="IPR017853">
    <property type="entry name" value="GH"/>
</dbReference>
<dbReference type="SUPFAM" id="SSF49303">
    <property type="entry name" value="beta-Galactosidase/glucuronidase domain"/>
    <property type="match status" value="2"/>
</dbReference>
<dbReference type="Pfam" id="PF17786">
    <property type="entry name" value="Mannosidase_ig"/>
    <property type="match status" value="1"/>
</dbReference>
<dbReference type="EC" id="3.2.1.25" evidence="3"/>
<dbReference type="SUPFAM" id="SSF51445">
    <property type="entry name" value="(Trans)glycosidases"/>
    <property type="match status" value="1"/>
</dbReference>
<dbReference type="Gene3D" id="2.60.120.260">
    <property type="entry name" value="Galactose-binding domain-like"/>
    <property type="match status" value="1"/>
</dbReference>
<dbReference type="InterPro" id="IPR054593">
    <property type="entry name" value="Beta-mannosidase-like_N2"/>
</dbReference>
<evidence type="ECO:0000256" key="6">
    <source>
        <dbReference type="ARBA" id="ARBA00038429"/>
    </source>
</evidence>
<keyword evidence="4 12" id="KW-0378">Hydrolase</keyword>
<evidence type="ECO:0000256" key="2">
    <source>
        <dbReference type="ARBA" id="ARBA00004740"/>
    </source>
</evidence>
<evidence type="ECO:0000256" key="8">
    <source>
        <dbReference type="ARBA" id="ARBA00041614"/>
    </source>
</evidence>
<dbReference type="InterPro" id="IPR006102">
    <property type="entry name" value="Ig-like_GH2"/>
</dbReference>
<dbReference type="EMBL" id="BAAAMR010000001">
    <property type="protein sequence ID" value="GAA2118435.1"/>
    <property type="molecule type" value="Genomic_DNA"/>
</dbReference>
<evidence type="ECO:0000256" key="7">
    <source>
        <dbReference type="ARBA" id="ARBA00041069"/>
    </source>
</evidence>
<dbReference type="Gene3D" id="3.20.20.80">
    <property type="entry name" value="Glycosidases"/>
    <property type="match status" value="1"/>
</dbReference>
<keyword evidence="13" id="KW-1185">Reference proteome</keyword>
<proteinExistence type="inferred from homology"/>
<dbReference type="Proteomes" id="UP001501020">
    <property type="component" value="Unassembled WGS sequence"/>
</dbReference>
<dbReference type="InterPro" id="IPR013783">
    <property type="entry name" value="Ig-like_fold"/>
</dbReference>
<feature type="domain" description="Glycoside hydrolase family 2 immunoglobulin-like beta-sandwich" evidence="9">
    <location>
        <begin position="241"/>
        <end position="334"/>
    </location>
</feature>
<dbReference type="PANTHER" id="PTHR43730">
    <property type="entry name" value="BETA-MANNOSIDASE"/>
    <property type="match status" value="1"/>
</dbReference>
<dbReference type="GO" id="GO:0016787">
    <property type="term" value="F:hydrolase activity"/>
    <property type="evidence" value="ECO:0007669"/>
    <property type="project" value="UniProtKB-KW"/>
</dbReference>
<evidence type="ECO:0000259" key="11">
    <source>
        <dbReference type="Pfam" id="PF22666"/>
    </source>
</evidence>
<evidence type="ECO:0000256" key="5">
    <source>
        <dbReference type="ARBA" id="ARBA00023295"/>
    </source>
</evidence>
<evidence type="ECO:0000259" key="9">
    <source>
        <dbReference type="Pfam" id="PF00703"/>
    </source>
</evidence>
<dbReference type="SUPFAM" id="SSF49785">
    <property type="entry name" value="Galactose-binding domain-like"/>
    <property type="match status" value="1"/>
</dbReference>
<dbReference type="InterPro" id="IPR036156">
    <property type="entry name" value="Beta-gal/glucu_dom_sf"/>
</dbReference>
<gene>
    <name evidence="12" type="ORF">GCM10009727_01480</name>
</gene>
<evidence type="ECO:0000259" key="10">
    <source>
        <dbReference type="Pfam" id="PF17786"/>
    </source>
</evidence>
<feature type="domain" description="Mannosidase Ig/CBM-like" evidence="10">
    <location>
        <begin position="703"/>
        <end position="786"/>
    </location>
</feature>
<comment type="similarity">
    <text evidence="6">Belongs to the glycosyl hydrolase 2 family. Beta-mannosidase B subfamily.</text>
</comment>
<dbReference type="RefSeq" id="WP_344260166.1">
    <property type="nucleotide sequence ID" value="NZ_BAAAMR010000001.1"/>
</dbReference>
<dbReference type="InterPro" id="IPR050887">
    <property type="entry name" value="Beta-mannosidase_GH2"/>
</dbReference>
<accession>A0ABN2XXV7</accession>
<name>A0ABN2XXV7_9ACTN</name>
<keyword evidence="5" id="KW-0326">Glycosidase</keyword>
<dbReference type="PANTHER" id="PTHR43730:SF1">
    <property type="entry name" value="BETA-MANNOSIDASE"/>
    <property type="match status" value="1"/>
</dbReference>
<dbReference type="Pfam" id="PF22666">
    <property type="entry name" value="Glyco_hydro_2_N2"/>
    <property type="match status" value="1"/>
</dbReference>
<sequence>MHTAPPVTVRRLDGFSLVASDAATPEDLARDTADRTWIPARVPGGVHESLIDADVIGHPYFGDNERAVRWVEDATWWYRAEFDADAETAPGERLRLFCHGLDTVASIWLNGDPVGTHESQFRPGVFDVTGLVRPGGNVLLVRFAPPLAGLSAPPSVSDTVTRMRELFAMAMPQEVPDAEPPPGVLSADLAFTLRRKATFSWGWDFAPRLPSVGLTGPVELRRERGAVLAGHHVRAVSVDAPKRTAQVAIDVEADAFAHDGELSAAVTLTAPDGRVHAALFPLDAGTGGTVLTVDDARLWWTHDLGDQPLYQVDVELTAAGGTVLDRAEDAVGLRTIALDRTPDDEGGRLFRFVLNGVPVFARGANWVPADMMTGSVPASAVRALVETARRGNMTMLRVWGGGLYEQDAFYRACDELGVLVWQDFMFACIDYPSEDAALRAEVAREAEYQVGRLRNRACLALWAGNNEVHAIHGLVHGNFEPGDWGWAFFHDVLPATVARLSPEVPYWPGSPWADSDPRGTNGVADGDRHAWEVWHGVDVGAGGPTEFPGRGDAVHFSRYQHDRGKFISEFGIHAAPELGTLRRWTPPGSLALHSAEFDHRNKDVPKNKGDDLMFAETGLPADLAQYVDFSMACQAEGLKFGIEHYRRRQPHCSGTLLWQYNDPWPGLSWSVVDHDLVPKAGFYFAQRAYGRVLASFVRAGDGRLELWVTNSGRTDTSLDLRVEVSTFTGKSVVDERVTAVARAGESRPVWSAGPDVYQPGPDRYAWVSEAHSLIEPNRLFFAPLKDLPVAEGTVELTTGPNTGGTAELTLTGRGYCYLARVLTPVPGVTFSRNYLDLRDGDEARITAEGLPDGFDPATLRAAVYGSRS</sequence>
<reference evidence="12 13" key="1">
    <citation type="journal article" date="2019" name="Int. J. Syst. Evol. Microbiol.">
        <title>The Global Catalogue of Microorganisms (GCM) 10K type strain sequencing project: providing services to taxonomists for standard genome sequencing and annotation.</title>
        <authorList>
            <consortium name="The Broad Institute Genomics Platform"/>
            <consortium name="The Broad Institute Genome Sequencing Center for Infectious Disease"/>
            <person name="Wu L."/>
            <person name="Ma J."/>
        </authorList>
    </citation>
    <scope>NUCLEOTIDE SEQUENCE [LARGE SCALE GENOMIC DNA]</scope>
    <source>
        <strain evidence="12 13">JCM 13850</strain>
    </source>
</reference>
<evidence type="ECO:0000313" key="13">
    <source>
        <dbReference type="Proteomes" id="UP001501020"/>
    </source>
</evidence>
<evidence type="ECO:0000256" key="1">
    <source>
        <dbReference type="ARBA" id="ARBA00000829"/>
    </source>
</evidence>